<feature type="transmembrane region" description="Helical" evidence="1">
    <location>
        <begin position="63"/>
        <end position="87"/>
    </location>
</feature>
<feature type="transmembrane region" description="Helical" evidence="1">
    <location>
        <begin position="99"/>
        <end position="121"/>
    </location>
</feature>
<dbReference type="Proteomes" id="UP001138997">
    <property type="component" value="Unassembled WGS sequence"/>
</dbReference>
<dbReference type="EMBL" id="JAJOMB010000001">
    <property type="protein sequence ID" value="MCD5309888.1"/>
    <property type="molecule type" value="Genomic_DNA"/>
</dbReference>
<dbReference type="Pfam" id="PF04020">
    <property type="entry name" value="Phage_holin_4_2"/>
    <property type="match status" value="1"/>
</dbReference>
<evidence type="ECO:0000313" key="2">
    <source>
        <dbReference type="EMBL" id="MCD5309888.1"/>
    </source>
</evidence>
<protein>
    <submittedName>
        <fullName evidence="2">Phage holin family protein</fullName>
    </submittedName>
</protein>
<evidence type="ECO:0000256" key="1">
    <source>
        <dbReference type="SAM" id="Phobius"/>
    </source>
</evidence>
<reference evidence="2" key="1">
    <citation type="submission" date="2021-11" db="EMBL/GenBank/DDBJ databases">
        <title>Streptomyces corallinus and Kineosporia corallina sp. nov., two new coral-derived marine actinobacteria.</title>
        <authorList>
            <person name="Buangrab K."/>
            <person name="Sutthacheep M."/>
            <person name="Yeemin T."/>
            <person name="Harunari E."/>
            <person name="Igarashi Y."/>
            <person name="Sripreechasak P."/>
            <person name="Kanchanasin P."/>
            <person name="Tanasupawat S."/>
            <person name="Phongsopitanun W."/>
        </authorList>
    </citation>
    <scope>NUCLEOTIDE SEQUENCE</scope>
    <source>
        <strain evidence="2">JCM 31032</strain>
    </source>
</reference>
<name>A0A9X1NBA6_9ACTN</name>
<keyword evidence="1" id="KW-0472">Membrane</keyword>
<keyword evidence="1" id="KW-1133">Transmembrane helix</keyword>
<evidence type="ECO:0000313" key="3">
    <source>
        <dbReference type="Proteomes" id="UP001138997"/>
    </source>
</evidence>
<gene>
    <name evidence="2" type="ORF">LR394_03205</name>
</gene>
<dbReference type="RefSeq" id="WP_231438803.1">
    <property type="nucleotide sequence ID" value="NZ_JAJOMB010000001.1"/>
</dbReference>
<dbReference type="AlphaFoldDB" id="A0A9X1NBA6"/>
<organism evidence="2 3">
    <name type="scientific">Kineosporia babensis</name>
    <dbReference type="NCBI Taxonomy" id="499548"/>
    <lineage>
        <taxon>Bacteria</taxon>
        <taxon>Bacillati</taxon>
        <taxon>Actinomycetota</taxon>
        <taxon>Actinomycetes</taxon>
        <taxon>Kineosporiales</taxon>
        <taxon>Kineosporiaceae</taxon>
        <taxon>Kineosporia</taxon>
    </lineage>
</organism>
<comment type="caution">
    <text evidence="2">The sequence shown here is derived from an EMBL/GenBank/DDBJ whole genome shotgun (WGS) entry which is preliminary data.</text>
</comment>
<dbReference type="PANTHER" id="PTHR37309:SF1">
    <property type="entry name" value="SLR0284 PROTEIN"/>
    <property type="match status" value="1"/>
</dbReference>
<accession>A0A9X1NBA6</accession>
<keyword evidence="1" id="KW-0812">Transmembrane</keyword>
<feature type="transmembrane region" description="Helical" evidence="1">
    <location>
        <begin position="36"/>
        <end position="56"/>
    </location>
</feature>
<feature type="transmembrane region" description="Helical" evidence="1">
    <location>
        <begin position="7"/>
        <end position="24"/>
    </location>
</feature>
<dbReference type="PANTHER" id="PTHR37309">
    <property type="entry name" value="SLR0284 PROTEIN"/>
    <property type="match status" value="1"/>
</dbReference>
<sequence>MNILIKVVVNAVAIWVATAIVPGVEVSGGDTGQTVLTLLVVGAIFGVVNAVIKPVVKLFSFPFYILTLGLFAFVVNALMLELVAWLSDQLSISFTIDDFFWSAIGAAVVVTLVSMVLNLALPDGD</sequence>
<proteinExistence type="predicted"/>
<keyword evidence="3" id="KW-1185">Reference proteome</keyword>
<dbReference type="InterPro" id="IPR007165">
    <property type="entry name" value="Phage_holin_4_2"/>
</dbReference>